<dbReference type="Gene3D" id="3.20.20.80">
    <property type="entry name" value="Glycosidases"/>
    <property type="match status" value="1"/>
</dbReference>
<dbReference type="Pfam" id="PF02922">
    <property type="entry name" value="CBM_48"/>
    <property type="match status" value="1"/>
</dbReference>
<dbReference type="InterPro" id="IPR013783">
    <property type="entry name" value="Ig-like_fold"/>
</dbReference>
<proteinExistence type="inferred from homology"/>
<dbReference type="Gene3D" id="2.60.40.10">
    <property type="entry name" value="Immunoglobulins"/>
    <property type="match status" value="1"/>
</dbReference>
<evidence type="ECO:0000259" key="2">
    <source>
        <dbReference type="SMART" id="SM00642"/>
    </source>
</evidence>
<dbReference type="NCBIfam" id="TIGR02104">
    <property type="entry name" value="pulA_typeI"/>
    <property type="match status" value="1"/>
</dbReference>
<evidence type="ECO:0000256" key="1">
    <source>
        <dbReference type="ARBA" id="ARBA00008061"/>
    </source>
</evidence>
<dbReference type="InterPro" id="IPR017853">
    <property type="entry name" value="GH"/>
</dbReference>
<dbReference type="InterPro" id="IPR011840">
    <property type="entry name" value="PulA_typeI"/>
</dbReference>
<comment type="caution">
    <text evidence="3">The sequence shown here is derived from an EMBL/GenBank/DDBJ whole genome shotgun (WGS) entry which is preliminary data.</text>
</comment>
<organism evidence="3 4">
    <name type="scientific">Tritrichomonas musculus</name>
    <dbReference type="NCBI Taxonomy" id="1915356"/>
    <lineage>
        <taxon>Eukaryota</taxon>
        <taxon>Metamonada</taxon>
        <taxon>Parabasalia</taxon>
        <taxon>Tritrichomonadida</taxon>
        <taxon>Tritrichomonadidae</taxon>
        <taxon>Tritrichomonas</taxon>
    </lineage>
</organism>
<dbReference type="CDD" id="cd11341">
    <property type="entry name" value="AmyAc_Pullulanase_LD-like"/>
    <property type="match status" value="1"/>
</dbReference>
<comment type="similarity">
    <text evidence="1">Belongs to the glycosyl hydrolase 13 family.</text>
</comment>
<dbReference type="SUPFAM" id="SSF51445">
    <property type="entry name" value="(Trans)glycosidases"/>
    <property type="match status" value="1"/>
</dbReference>
<dbReference type="InterPro" id="IPR013780">
    <property type="entry name" value="Glyco_hydro_b"/>
</dbReference>
<dbReference type="SUPFAM" id="SSF81296">
    <property type="entry name" value="E set domains"/>
    <property type="match status" value="1"/>
</dbReference>
<dbReference type="InterPro" id="IPR014756">
    <property type="entry name" value="Ig_E-set"/>
</dbReference>
<name>A0ABR2L045_9EUKA</name>
<accession>A0ABR2L045</accession>
<feature type="domain" description="Glycosyl hydrolase family 13 catalytic" evidence="2">
    <location>
        <begin position="235"/>
        <end position="642"/>
    </location>
</feature>
<evidence type="ECO:0000313" key="4">
    <source>
        <dbReference type="Proteomes" id="UP001470230"/>
    </source>
</evidence>
<dbReference type="PANTHER" id="PTHR43002">
    <property type="entry name" value="GLYCOGEN DEBRANCHING ENZYME"/>
    <property type="match status" value="1"/>
</dbReference>
<keyword evidence="4" id="KW-1185">Reference proteome</keyword>
<dbReference type="Proteomes" id="UP001470230">
    <property type="component" value="Unassembled WGS sequence"/>
</dbReference>
<dbReference type="CDD" id="cd02860">
    <property type="entry name" value="E_set_Pullulanase"/>
    <property type="match status" value="1"/>
</dbReference>
<dbReference type="InterPro" id="IPR004193">
    <property type="entry name" value="Glyco_hydro_13_N"/>
</dbReference>
<sequence length="733" mass="81485">MSSEEEEAPLVPKEGIFKLTIGSMNTLFFTVAANTEINQSKIQIIDSDGQNIAIKSLSMPDNDTKHFTITLENNVDLTKTYYVNIQDVGSKVAIPYEVYDCDEFVKNFTYDGNDLGATITDKGTMFKIWAPTAGSVILQLFKSGDGTQPFRSIAMQRGDKGVWSSEVDGVGHGTYYVYIVKTALGDQTVVDPYAKSAGVNGRRGMVLDQNKAKPDGFENEKYRELHSYREAIVWETHVRDFSVEIKSSKYKGKFLSFTETGLKNDDGIPVGVDYLKELGITHVQLMPIYDFGSVNERKDGEYNWGYDPQNYNVPEGSFSTNPADGSCRVIECKRMIQALHSQGFSVVMDVVYNHTHKLNSNLNKCVPFYYYRYNDDNTPSNGSGCGNDVMSERVMCSKYIVDSLHYWMTTYKLDGFRFDLMGLLDVNTMQKVEADLHSFNPSAIIYGEGWQMGTATHVPLANQVNISQVNISNNGAGSISVFNDDIRDGIRGSVFNKDKPGYTGDPGNGEFIGKVIFGLKGSEVSDDQNHWRVKNASSINYISAHDNSTLYDKLKTSCQGASEDDILKMNRMGAAIVMLCKGTPFMLGGEEMLRSKPNKDGTYNDNSFKAGDEINTLKWNSLTKDSNEYKTFLYYKGLIEMRKGSKVLTSLDENVDVQCNSNCLIATFSDKDDQKVVAVINANKNNFGFHLPDGKWSLIANGETAGTNEISEASGDVNIDPQSVFVYRTKGAN</sequence>
<dbReference type="EMBL" id="JAPFFF010000002">
    <property type="protein sequence ID" value="KAK8896739.1"/>
    <property type="molecule type" value="Genomic_DNA"/>
</dbReference>
<dbReference type="SMART" id="SM00642">
    <property type="entry name" value="Aamy"/>
    <property type="match status" value="1"/>
</dbReference>
<dbReference type="Gene3D" id="2.60.40.1180">
    <property type="entry name" value="Golgi alpha-mannosidase II"/>
    <property type="match status" value="1"/>
</dbReference>
<protein>
    <recommendedName>
        <fullName evidence="2">Glycosyl hydrolase family 13 catalytic domain-containing protein</fullName>
    </recommendedName>
</protein>
<gene>
    <name evidence="3" type="ORF">M9Y10_014656</name>
</gene>
<dbReference type="Pfam" id="PF00128">
    <property type="entry name" value="Alpha-amylase"/>
    <property type="match status" value="1"/>
</dbReference>
<dbReference type="InterPro" id="IPR006047">
    <property type="entry name" value="GH13_cat_dom"/>
</dbReference>
<evidence type="ECO:0000313" key="3">
    <source>
        <dbReference type="EMBL" id="KAK8896739.1"/>
    </source>
</evidence>
<reference evidence="3 4" key="1">
    <citation type="submission" date="2024-04" db="EMBL/GenBank/DDBJ databases">
        <title>Tritrichomonas musculus Genome.</title>
        <authorList>
            <person name="Alves-Ferreira E."/>
            <person name="Grigg M."/>
            <person name="Lorenzi H."/>
            <person name="Galac M."/>
        </authorList>
    </citation>
    <scope>NUCLEOTIDE SEQUENCE [LARGE SCALE GENOMIC DNA]</scope>
    <source>
        <strain evidence="3 4">EAF2021</strain>
    </source>
</reference>